<accession>A0A379C4R5</accession>
<dbReference type="AlphaFoldDB" id="A0A379C4R5"/>
<dbReference type="OrthoDB" id="9796509at2"/>
<dbReference type="InterPro" id="IPR009711">
    <property type="entry name" value="UPF0473"/>
</dbReference>
<protein>
    <submittedName>
        <fullName evidence="1">Uncharacterized protein conserved in bacteria</fullName>
    </submittedName>
</protein>
<sequence length="109" mass="12754">MAENEKNCGCSCGCSHEEGHQEGYDIINLSLDDDKEVSYIILGIFECDDEEYIALIPEDEKEGEDVYLFRYKESGEDEVELDEIENEEEFDRVSKKFDQLFIEEDDFNE</sequence>
<organism evidence="1 2">
    <name type="scientific">Peptoniphilus lacrimalis</name>
    <dbReference type="NCBI Taxonomy" id="33031"/>
    <lineage>
        <taxon>Bacteria</taxon>
        <taxon>Bacillati</taxon>
        <taxon>Bacillota</taxon>
        <taxon>Tissierellia</taxon>
        <taxon>Tissierellales</taxon>
        <taxon>Peptoniphilaceae</taxon>
        <taxon>Peptoniphilus</taxon>
    </lineage>
</organism>
<gene>
    <name evidence="1" type="ORF">NCTC13149_00519</name>
</gene>
<dbReference type="Proteomes" id="UP000255517">
    <property type="component" value="Unassembled WGS sequence"/>
</dbReference>
<reference evidence="1 2" key="1">
    <citation type="submission" date="2018-06" db="EMBL/GenBank/DDBJ databases">
        <authorList>
            <consortium name="Pathogen Informatics"/>
            <person name="Doyle S."/>
        </authorList>
    </citation>
    <scope>NUCLEOTIDE SEQUENCE [LARGE SCALE GENOMIC DNA]</scope>
    <source>
        <strain evidence="1 2">NCTC13149</strain>
    </source>
</reference>
<dbReference type="STRING" id="1122949.GCA_000378725_00523"/>
<evidence type="ECO:0000313" key="2">
    <source>
        <dbReference type="Proteomes" id="UP000255517"/>
    </source>
</evidence>
<evidence type="ECO:0000313" key="1">
    <source>
        <dbReference type="EMBL" id="SUB56725.1"/>
    </source>
</evidence>
<dbReference type="Pfam" id="PF06949">
    <property type="entry name" value="DUF1292"/>
    <property type="match status" value="1"/>
</dbReference>
<proteinExistence type="predicted"/>
<dbReference type="EMBL" id="UGSZ01000001">
    <property type="protein sequence ID" value="SUB56725.1"/>
    <property type="molecule type" value="Genomic_DNA"/>
</dbReference>
<name>A0A379C4R5_9FIRM</name>
<dbReference type="RefSeq" id="WP_019034448.1">
    <property type="nucleotide sequence ID" value="NZ_JASOZY010000005.1"/>
</dbReference>